<keyword evidence="2" id="KW-0813">Transport</keyword>
<accession>A0A271K6Z4</accession>
<dbReference type="PRINTS" id="PR00909">
    <property type="entry name" value="SPERMDNBNDNG"/>
</dbReference>
<dbReference type="Proteomes" id="UP000215931">
    <property type="component" value="Unassembled WGS sequence"/>
</dbReference>
<evidence type="ECO:0000313" key="6">
    <source>
        <dbReference type="EMBL" id="PAP91538.1"/>
    </source>
</evidence>
<dbReference type="CDD" id="cd13590">
    <property type="entry name" value="PBP2_PotD_PotF_like"/>
    <property type="match status" value="1"/>
</dbReference>
<dbReference type="EMBL" id="NPKH01000039">
    <property type="protein sequence ID" value="PAP91538.1"/>
    <property type="molecule type" value="Genomic_DNA"/>
</dbReference>
<dbReference type="Gene3D" id="3.40.190.10">
    <property type="entry name" value="Periplasmic binding protein-like II"/>
    <property type="match status" value="2"/>
</dbReference>
<dbReference type="SUPFAM" id="SSF53850">
    <property type="entry name" value="Periplasmic binding protein-like II"/>
    <property type="match status" value="1"/>
</dbReference>
<dbReference type="InterPro" id="IPR001188">
    <property type="entry name" value="Sperm_putr-bd"/>
</dbReference>
<dbReference type="InterPro" id="IPR006059">
    <property type="entry name" value="SBP"/>
</dbReference>
<feature type="chain" id="PRO_5013352215" evidence="5">
    <location>
        <begin position="43"/>
        <end position="368"/>
    </location>
</feature>
<comment type="subcellular location">
    <subcellularLocation>
        <location evidence="1">Periplasm</location>
    </subcellularLocation>
</comment>
<dbReference type="GO" id="GO:0042597">
    <property type="term" value="C:periplasmic space"/>
    <property type="evidence" value="ECO:0007669"/>
    <property type="project" value="UniProtKB-SubCell"/>
</dbReference>
<evidence type="ECO:0000256" key="1">
    <source>
        <dbReference type="ARBA" id="ARBA00004418"/>
    </source>
</evidence>
<sequence length="368" mass="39941">MSINLKATNPTTKNPLSVLKSRFHAACAATALLLATGSLAQAADLNALIWCDHADPALLQPFEEANGVKVNVKEFEGTGAGLAIVEQSQPGDWDVMVIDSIDVPRGVEKSLFEPLPEDKLPLADLFPQVKMDSSTVVDGKRYAITEKFGYNTIGYNKTKVDPADMQSMAALTSDKYKGKIAIYDYYLPVIGMAALAIGKKTAELTEADLPAIKEELLKMKANAKLVGEVTASQTALATGEVDILVGGGEWVTAGLAKENPALDFSIPKEGAVLWSQSLAMFKDSKNKDMALKFIQYIMSPEGQARLSTSACYWGMPANTKAALTDEQKKILRFDEQPDFLARAQPYPAPNADLDKKMQDVWTEMLQAQ</sequence>
<dbReference type="PANTHER" id="PTHR30222:SF17">
    <property type="entry name" value="SPERMIDINE_PUTRESCINE-BINDING PERIPLASMIC PROTEIN"/>
    <property type="match status" value="1"/>
</dbReference>
<keyword evidence="3 5" id="KW-0732">Signal</keyword>
<organism evidence="6 7">
    <name type="scientific">Mesorhizobium wenxiniae</name>
    <dbReference type="NCBI Taxonomy" id="2014805"/>
    <lineage>
        <taxon>Bacteria</taxon>
        <taxon>Pseudomonadati</taxon>
        <taxon>Pseudomonadota</taxon>
        <taxon>Alphaproteobacteria</taxon>
        <taxon>Hyphomicrobiales</taxon>
        <taxon>Phyllobacteriaceae</taxon>
        <taxon>Mesorhizobium</taxon>
    </lineage>
</organism>
<feature type="signal peptide" evidence="5">
    <location>
        <begin position="1"/>
        <end position="42"/>
    </location>
</feature>
<name>A0A271K6Z4_9HYPH</name>
<reference evidence="6 7" key="1">
    <citation type="submission" date="2017-08" db="EMBL/GenBank/DDBJ databases">
        <title>Mesorhizobium wenxinae sp. nov., a novel rhizobial species isolated from root nodules of chickpea (Cicer arietinum L.).</title>
        <authorList>
            <person name="Zhang J."/>
        </authorList>
    </citation>
    <scope>NUCLEOTIDE SEQUENCE [LARGE SCALE GENOMIC DNA]</scope>
    <source>
        <strain evidence="7">WYCCWR 10019</strain>
    </source>
</reference>
<evidence type="ECO:0000256" key="4">
    <source>
        <dbReference type="ARBA" id="ARBA00022764"/>
    </source>
</evidence>
<dbReference type="RefSeq" id="WP_095521568.1">
    <property type="nucleotide sequence ID" value="NZ_NPKH01000039.1"/>
</dbReference>
<evidence type="ECO:0000256" key="2">
    <source>
        <dbReference type="ARBA" id="ARBA00022448"/>
    </source>
</evidence>
<proteinExistence type="predicted"/>
<dbReference type="GO" id="GO:0015846">
    <property type="term" value="P:polyamine transport"/>
    <property type="evidence" value="ECO:0007669"/>
    <property type="project" value="InterPro"/>
</dbReference>
<evidence type="ECO:0000256" key="5">
    <source>
        <dbReference type="SAM" id="SignalP"/>
    </source>
</evidence>
<dbReference type="Pfam" id="PF13416">
    <property type="entry name" value="SBP_bac_8"/>
    <property type="match status" value="1"/>
</dbReference>
<evidence type="ECO:0000256" key="3">
    <source>
        <dbReference type="ARBA" id="ARBA00022729"/>
    </source>
</evidence>
<evidence type="ECO:0000313" key="7">
    <source>
        <dbReference type="Proteomes" id="UP000215931"/>
    </source>
</evidence>
<keyword evidence="4" id="KW-0574">Periplasm</keyword>
<gene>
    <name evidence="6" type="ORF">CIT31_30205</name>
</gene>
<dbReference type="GO" id="GO:0019808">
    <property type="term" value="F:polyamine binding"/>
    <property type="evidence" value="ECO:0007669"/>
    <property type="project" value="InterPro"/>
</dbReference>
<keyword evidence="7" id="KW-1185">Reference proteome</keyword>
<dbReference type="PANTHER" id="PTHR30222">
    <property type="entry name" value="SPERMIDINE/PUTRESCINE-BINDING PERIPLASMIC PROTEIN"/>
    <property type="match status" value="1"/>
</dbReference>
<dbReference type="AlphaFoldDB" id="A0A271K6Z4"/>
<comment type="caution">
    <text evidence="6">The sequence shown here is derived from an EMBL/GenBank/DDBJ whole genome shotgun (WGS) entry which is preliminary data.</text>
</comment>
<protein>
    <submittedName>
        <fullName evidence="6">ABC transporter substrate-binding protein</fullName>
    </submittedName>
</protein>
<dbReference type="OrthoDB" id="7813639at2"/>